<evidence type="ECO:0000256" key="13">
    <source>
        <dbReference type="ARBA" id="ARBA00023128"/>
    </source>
</evidence>
<keyword evidence="17" id="KW-1185">Reference proteome</keyword>
<keyword evidence="11" id="KW-0560">Oxidoreductase</keyword>
<evidence type="ECO:0000256" key="14">
    <source>
        <dbReference type="ARBA" id="ARBA00049155"/>
    </source>
</evidence>
<keyword evidence="9" id="KW-0349">Heme</keyword>
<evidence type="ECO:0000256" key="6">
    <source>
        <dbReference type="ARBA" id="ARBA00012673"/>
    </source>
</evidence>
<protein>
    <recommendedName>
        <fullName evidence="7">Nitrate reductase [NADPH]</fullName>
        <ecNumber evidence="6">1.7.1.3</ecNumber>
        <ecNumber evidence="5">1.8.3.1</ecNumber>
    </recommendedName>
</protein>
<dbReference type="FunFam" id="3.10.120.10:FF:000007">
    <property type="entry name" value="Sulfite oxidase, mitochondrial"/>
    <property type="match status" value="1"/>
</dbReference>
<reference evidence="16" key="1">
    <citation type="journal article" date="2020" name="Stud. Mycol.">
        <title>101 Dothideomycetes genomes: a test case for predicting lifestyles and emergence of pathogens.</title>
        <authorList>
            <person name="Haridas S."/>
            <person name="Albert R."/>
            <person name="Binder M."/>
            <person name="Bloem J."/>
            <person name="Labutti K."/>
            <person name="Salamov A."/>
            <person name="Andreopoulos B."/>
            <person name="Baker S."/>
            <person name="Barry K."/>
            <person name="Bills G."/>
            <person name="Bluhm B."/>
            <person name="Cannon C."/>
            <person name="Castanera R."/>
            <person name="Culley D."/>
            <person name="Daum C."/>
            <person name="Ezra D."/>
            <person name="Gonzalez J."/>
            <person name="Henrissat B."/>
            <person name="Kuo A."/>
            <person name="Liang C."/>
            <person name="Lipzen A."/>
            <person name="Lutzoni F."/>
            <person name="Magnuson J."/>
            <person name="Mondo S."/>
            <person name="Nolan M."/>
            <person name="Ohm R."/>
            <person name="Pangilinan J."/>
            <person name="Park H.-J."/>
            <person name="Ramirez L."/>
            <person name="Alfaro M."/>
            <person name="Sun H."/>
            <person name="Tritt A."/>
            <person name="Yoshinaga Y."/>
            <person name="Zwiers L.-H."/>
            <person name="Turgeon B."/>
            <person name="Goodwin S."/>
            <person name="Spatafora J."/>
            <person name="Crous P."/>
            <person name="Grigoriev I."/>
        </authorList>
    </citation>
    <scope>NUCLEOTIDE SEQUENCE</scope>
    <source>
        <strain evidence="16">ATCC 36951</strain>
    </source>
</reference>
<dbReference type="PROSITE" id="PS50255">
    <property type="entry name" value="CYTOCHROME_B5_2"/>
    <property type="match status" value="1"/>
</dbReference>
<dbReference type="PANTHER" id="PTHR19372:SF7">
    <property type="entry name" value="SULFITE OXIDASE, MITOCHONDRIAL"/>
    <property type="match status" value="1"/>
</dbReference>
<evidence type="ECO:0000256" key="2">
    <source>
        <dbReference type="ARBA" id="ARBA00001970"/>
    </source>
</evidence>
<gene>
    <name evidence="16" type="ORF">M409DRAFT_64205</name>
</gene>
<dbReference type="EC" id="1.8.3.1" evidence="5"/>
<keyword evidence="8" id="KW-0500">Molybdenum</keyword>
<dbReference type="GO" id="GO:0050464">
    <property type="term" value="F:nitrate reductase (NADPH) activity"/>
    <property type="evidence" value="ECO:0007669"/>
    <property type="project" value="UniProtKB-EC"/>
</dbReference>
<dbReference type="InterPro" id="IPR005066">
    <property type="entry name" value="MoCF_OxRdtse_dimer"/>
</dbReference>
<dbReference type="PRINTS" id="PR00407">
    <property type="entry name" value="EUMOPTERIN"/>
</dbReference>
<dbReference type="AlphaFoldDB" id="A0A6A6CTR0"/>
<name>A0A6A6CTR0_ZASCE</name>
<dbReference type="GeneID" id="54569232"/>
<keyword evidence="12" id="KW-0408">Iron</keyword>
<dbReference type="GO" id="GO:0008482">
    <property type="term" value="F:sulfite oxidase activity"/>
    <property type="evidence" value="ECO:0007669"/>
    <property type="project" value="UniProtKB-EC"/>
</dbReference>
<dbReference type="InterPro" id="IPR001199">
    <property type="entry name" value="Cyt_B5-like_heme/steroid-bd"/>
</dbReference>
<evidence type="ECO:0000256" key="7">
    <source>
        <dbReference type="ARBA" id="ARBA00015499"/>
    </source>
</evidence>
<comment type="catalytic activity">
    <reaction evidence="14">
        <text>nitrite + NADP(+) + H2O = nitrate + NADPH + H(+)</text>
        <dbReference type="Rhea" id="RHEA:19061"/>
        <dbReference type="ChEBI" id="CHEBI:15377"/>
        <dbReference type="ChEBI" id="CHEBI:15378"/>
        <dbReference type="ChEBI" id="CHEBI:16301"/>
        <dbReference type="ChEBI" id="CHEBI:17632"/>
        <dbReference type="ChEBI" id="CHEBI:57783"/>
        <dbReference type="ChEBI" id="CHEBI:58349"/>
        <dbReference type="EC" id="1.7.1.3"/>
    </reaction>
</comment>
<sequence length="617" mass="68843">MPPIRLKPFIGTPKPLPEGQTFGYAPIGQFRAHSSSWANQGAQIAPGVRQPGVKRCARIPYQPRRGVGTKSSWEQWHRQHGQPKRSNAAGALAVIFGASAIAVLAAPVTSWVREHVDMKDVDDNIHIDEPEDDQHTAQTYRLAEVAKHDQTADRQWIVRGTAVYDITDFIACHPGGKVILRACGGSIDPYWKLFSIHNKPEVQQVLDDFHIGRIDARDLDDNGNIDWSVLGGDCNAVEDPFKDDPERDASLIVQTAKPCNAETPSKLLVDFLTPLRLFFVRNHLWVPQLDPKEHHLEIELSDGEEMFYSLEDLKTKFQQHTVTVTLQCAGNRRGEMNKAANGKTSGLAWSVGAIGTADFTGVRLRDVLMASGYDVDKACTACPNDPENDRHIHFCAPSDTYEQSIPLQTALNPTSDVLLAWEMNGEPMPRDHGGPLRAIVPGSVATRSVKWVERVRISCDESQSNWHNRDYKCFGPNVRAADLCQKDWDEAQSIQELPVQSAITNIIRSTKQSPVSVQGFAYSGGGRRIVRVDVSCDGGKTWRQACLRKDDAKGTRRWAWTLWNIDWPKDQVPEDAEFVVKAVDEAHNCQPQTMDGIWNFRGLLGNAWHRVSMASQS</sequence>
<accession>A0A6A6CTR0</accession>
<dbReference type="PROSITE" id="PS00191">
    <property type="entry name" value="CYTOCHROME_B5_1"/>
    <property type="match status" value="1"/>
</dbReference>
<dbReference type="Proteomes" id="UP000799537">
    <property type="component" value="Unassembled WGS sequence"/>
</dbReference>
<keyword evidence="13" id="KW-0496">Mitochondrion</keyword>
<evidence type="ECO:0000256" key="5">
    <source>
        <dbReference type="ARBA" id="ARBA00012505"/>
    </source>
</evidence>
<comment type="cofactor">
    <cofactor evidence="2">
        <name>heme b</name>
        <dbReference type="ChEBI" id="CHEBI:60344"/>
    </cofactor>
</comment>
<dbReference type="OrthoDB" id="10051395at2759"/>
<evidence type="ECO:0000256" key="11">
    <source>
        <dbReference type="ARBA" id="ARBA00023002"/>
    </source>
</evidence>
<dbReference type="GO" id="GO:0005758">
    <property type="term" value="C:mitochondrial intermembrane space"/>
    <property type="evidence" value="ECO:0007669"/>
    <property type="project" value="UniProtKB-SubCell"/>
</dbReference>
<dbReference type="InterPro" id="IPR036374">
    <property type="entry name" value="OxRdtase_Mopterin-bd_sf"/>
</dbReference>
<dbReference type="SUPFAM" id="SSF55856">
    <property type="entry name" value="Cytochrome b5-like heme/steroid binding domain"/>
    <property type="match status" value="1"/>
</dbReference>
<dbReference type="InterPro" id="IPR008335">
    <property type="entry name" value="Mopterin_OxRdtase_euk"/>
</dbReference>
<dbReference type="InterPro" id="IPR018506">
    <property type="entry name" value="Cyt_B5_heme-BS"/>
</dbReference>
<evidence type="ECO:0000256" key="4">
    <source>
        <dbReference type="ARBA" id="ARBA00004971"/>
    </source>
</evidence>
<dbReference type="PANTHER" id="PTHR19372">
    <property type="entry name" value="SULFITE REDUCTASE"/>
    <property type="match status" value="1"/>
</dbReference>
<dbReference type="FunFam" id="3.90.420.10:FF:000002">
    <property type="entry name" value="sulfite oxidase, mitochondrial"/>
    <property type="match status" value="1"/>
</dbReference>
<evidence type="ECO:0000256" key="1">
    <source>
        <dbReference type="ARBA" id="ARBA00001924"/>
    </source>
</evidence>
<dbReference type="Pfam" id="PF00173">
    <property type="entry name" value="Cyt-b5"/>
    <property type="match status" value="1"/>
</dbReference>
<dbReference type="Gene3D" id="2.60.40.650">
    <property type="match status" value="1"/>
</dbReference>
<feature type="domain" description="Cytochrome b5 heme-binding" evidence="15">
    <location>
        <begin position="137"/>
        <end position="215"/>
    </location>
</feature>
<evidence type="ECO:0000313" key="17">
    <source>
        <dbReference type="Proteomes" id="UP000799537"/>
    </source>
</evidence>
<dbReference type="Gene3D" id="3.90.420.10">
    <property type="entry name" value="Oxidoreductase, molybdopterin-binding domain"/>
    <property type="match status" value="1"/>
</dbReference>
<evidence type="ECO:0000256" key="9">
    <source>
        <dbReference type="ARBA" id="ARBA00022617"/>
    </source>
</evidence>
<dbReference type="InterPro" id="IPR036400">
    <property type="entry name" value="Cyt_B5-like_heme/steroid_sf"/>
</dbReference>
<dbReference type="RefSeq" id="XP_033671370.1">
    <property type="nucleotide sequence ID" value="XM_033815960.1"/>
</dbReference>
<dbReference type="Pfam" id="PF03404">
    <property type="entry name" value="Mo-co_dimer"/>
    <property type="match status" value="1"/>
</dbReference>
<dbReference type="GO" id="GO:0030151">
    <property type="term" value="F:molybdenum ion binding"/>
    <property type="evidence" value="ECO:0007669"/>
    <property type="project" value="InterPro"/>
</dbReference>
<dbReference type="SUPFAM" id="SSF81296">
    <property type="entry name" value="E set domains"/>
    <property type="match status" value="1"/>
</dbReference>
<proteinExistence type="predicted"/>
<evidence type="ECO:0000313" key="16">
    <source>
        <dbReference type="EMBL" id="KAF2170481.1"/>
    </source>
</evidence>
<comment type="subcellular location">
    <subcellularLocation>
        <location evidence="3">Mitochondrion intermembrane space</location>
    </subcellularLocation>
</comment>
<keyword evidence="10" id="KW-0479">Metal-binding</keyword>
<evidence type="ECO:0000256" key="8">
    <source>
        <dbReference type="ARBA" id="ARBA00022505"/>
    </source>
</evidence>
<dbReference type="SUPFAM" id="SSF56524">
    <property type="entry name" value="Oxidoreductase molybdopterin-binding domain"/>
    <property type="match status" value="1"/>
</dbReference>
<evidence type="ECO:0000256" key="10">
    <source>
        <dbReference type="ARBA" id="ARBA00022723"/>
    </source>
</evidence>
<dbReference type="InterPro" id="IPR000572">
    <property type="entry name" value="OxRdtase_Mopterin-bd_dom"/>
</dbReference>
<dbReference type="SMART" id="SM01117">
    <property type="entry name" value="Cyt-b5"/>
    <property type="match status" value="1"/>
</dbReference>
<dbReference type="EC" id="1.7.1.3" evidence="6"/>
<dbReference type="EMBL" id="ML993585">
    <property type="protein sequence ID" value="KAF2170481.1"/>
    <property type="molecule type" value="Genomic_DNA"/>
</dbReference>
<evidence type="ECO:0000256" key="3">
    <source>
        <dbReference type="ARBA" id="ARBA00004569"/>
    </source>
</evidence>
<dbReference type="GO" id="GO:0006790">
    <property type="term" value="P:sulfur compound metabolic process"/>
    <property type="evidence" value="ECO:0007669"/>
    <property type="project" value="TreeGrafter"/>
</dbReference>
<dbReference type="Pfam" id="PF00174">
    <property type="entry name" value="Oxidored_molyb"/>
    <property type="match status" value="1"/>
</dbReference>
<dbReference type="GO" id="GO:0043546">
    <property type="term" value="F:molybdopterin cofactor binding"/>
    <property type="evidence" value="ECO:0007669"/>
    <property type="project" value="TreeGrafter"/>
</dbReference>
<comment type="cofactor">
    <cofactor evidence="1">
        <name>Mo-molybdopterin</name>
        <dbReference type="ChEBI" id="CHEBI:71302"/>
    </cofactor>
</comment>
<dbReference type="Gene3D" id="3.10.120.10">
    <property type="entry name" value="Cytochrome b5-like heme/steroid binding domain"/>
    <property type="match status" value="1"/>
</dbReference>
<evidence type="ECO:0000259" key="15">
    <source>
        <dbReference type="PROSITE" id="PS50255"/>
    </source>
</evidence>
<organism evidence="16 17">
    <name type="scientific">Zasmidium cellare ATCC 36951</name>
    <dbReference type="NCBI Taxonomy" id="1080233"/>
    <lineage>
        <taxon>Eukaryota</taxon>
        <taxon>Fungi</taxon>
        <taxon>Dikarya</taxon>
        <taxon>Ascomycota</taxon>
        <taxon>Pezizomycotina</taxon>
        <taxon>Dothideomycetes</taxon>
        <taxon>Dothideomycetidae</taxon>
        <taxon>Mycosphaerellales</taxon>
        <taxon>Mycosphaerellaceae</taxon>
        <taxon>Zasmidium</taxon>
    </lineage>
</organism>
<evidence type="ECO:0000256" key="12">
    <source>
        <dbReference type="ARBA" id="ARBA00023004"/>
    </source>
</evidence>
<dbReference type="GO" id="GO:0020037">
    <property type="term" value="F:heme binding"/>
    <property type="evidence" value="ECO:0007669"/>
    <property type="project" value="InterPro"/>
</dbReference>
<dbReference type="InterPro" id="IPR014756">
    <property type="entry name" value="Ig_E-set"/>
</dbReference>
<comment type="pathway">
    <text evidence="4">Energy metabolism; sulfur metabolism.</text>
</comment>